<dbReference type="eggNOG" id="ENOG502SJ66">
    <property type="taxonomic scope" value="Eukaryota"/>
</dbReference>
<gene>
    <name evidence="3" type="ORF">MYCGRDRAFT_95214</name>
</gene>
<dbReference type="RefSeq" id="XP_003850354.1">
    <property type="nucleotide sequence ID" value="XM_003850306.1"/>
</dbReference>
<feature type="compositionally biased region" description="Basic and acidic residues" evidence="1">
    <location>
        <begin position="221"/>
        <end position="234"/>
    </location>
</feature>
<dbReference type="EMBL" id="CM001203">
    <property type="protein sequence ID" value="EGP85330.1"/>
    <property type="molecule type" value="Genomic_DNA"/>
</dbReference>
<dbReference type="AlphaFoldDB" id="F9XHZ0"/>
<feature type="region of interest" description="Disordered" evidence="1">
    <location>
        <begin position="36"/>
        <end position="72"/>
    </location>
</feature>
<feature type="compositionally biased region" description="Polar residues" evidence="1">
    <location>
        <begin position="272"/>
        <end position="282"/>
    </location>
</feature>
<evidence type="ECO:0000313" key="4">
    <source>
        <dbReference type="Proteomes" id="UP000008062"/>
    </source>
</evidence>
<feature type="region of interest" description="Disordered" evidence="1">
    <location>
        <begin position="103"/>
        <end position="126"/>
    </location>
</feature>
<evidence type="ECO:0000259" key="2">
    <source>
        <dbReference type="PROSITE" id="PS51184"/>
    </source>
</evidence>
<dbReference type="OrthoDB" id="3860121at2759"/>
<dbReference type="InParanoid" id="F9XHZ0"/>
<reference evidence="3 4" key="1">
    <citation type="journal article" date="2011" name="PLoS Genet.">
        <title>Finished genome of the fungal wheat pathogen Mycosphaerella graminicola reveals dispensome structure, chromosome plasticity, and stealth pathogenesis.</title>
        <authorList>
            <person name="Goodwin S.B."/>
            <person name="Ben M'barek S."/>
            <person name="Dhillon B."/>
            <person name="Wittenberg A.H.J."/>
            <person name="Crane C.F."/>
            <person name="Hane J.K."/>
            <person name="Foster A.J."/>
            <person name="Van der Lee T.A.J."/>
            <person name="Grimwood J."/>
            <person name="Aerts A."/>
            <person name="Antoniw J."/>
            <person name="Bailey A."/>
            <person name="Bluhm B."/>
            <person name="Bowler J."/>
            <person name="Bristow J."/>
            <person name="van der Burgt A."/>
            <person name="Canto-Canche B."/>
            <person name="Churchill A.C.L."/>
            <person name="Conde-Ferraez L."/>
            <person name="Cools H.J."/>
            <person name="Coutinho P.M."/>
            <person name="Csukai M."/>
            <person name="Dehal P."/>
            <person name="De Wit P."/>
            <person name="Donzelli B."/>
            <person name="van de Geest H.C."/>
            <person name="van Ham R.C.H.J."/>
            <person name="Hammond-Kosack K.E."/>
            <person name="Henrissat B."/>
            <person name="Kilian A."/>
            <person name="Kobayashi A.K."/>
            <person name="Koopmann E."/>
            <person name="Kourmpetis Y."/>
            <person name="Kuzniar A."/>
            <person name="Lindquist E."/>
            <person name="Lombard V."/>
            <person name="Maliepaard C."/>
            <person name="Martins N."/>
            <person name="Mehrabi R."/>
            <person name="Nap J.P.H."/>
            <person name="Ponomarenko A."/>
            <person name="Rudd J.J."/>
            <person name="Salamov A."/>
            <person name="Schmutz J."/>
            <person name="Schouten H.J."/>
            <person name="Shapiro H."/>
            <person name="Stergiopoulos I."/>
            <person name="Torriani S.F.F."/>
            <person name="Tu H."/>
            <person name="de Vries R.P."/>
            <person name="Waalwijk C."/>
            <person name="Ware S.B."/>
            <person name="Wiebenga A."/>
            <person name="Zwiers L.-H."/>
            <person name="Oliver R.P."/>
            <person name="Grigoriev I.V."/>
            <person name="Kema G.H.J."/>
        </authorList>
    </citation>
    <scope>NUCLEOTIDE SEQUENCE [LARGE SCALE GENOMIC DNA]</scope>
    <source>
        <strain evidence="4">CBS 115943 / IPO323</strain>
    </source>
</reference>
<dbReference type="SUPFAM" id="SSF51197">
    <property type="entry name" value="Clavaminate synthase-like"/>
    <property type="match status" value="1"/>
</dbReference>
<sequence>MEEANTAARGRTATLDVNSTVRPGLLVKLDFSPIMTTSTDAPPEDATDPTASSIFMPRPAQPPLQPIQPETTSIRNENVHLPSLSDFAPEISLPIVVLPHHQSTQNNGRLTQKEKPPSNDSQTGTEETSFAQALLQLKHGHASSLSHDAVTLPVIAAGSRLPPKMVFAGPDEPTPQKEVVTVEKASVRISEPESDCISVHRPRPAGEDLVHLEDPPAEQASEPREEMEQQEPRSDASSTQSLIVVMRLPHARSNSMQLSIPAAPTSEDITYPSPQTHATTPSEVAGASPPALQHSEMPTPPSDADMQEPDVPVDPTGSNEIEPAQSQTAPVVLPVDMMKFEAGLYARERNPRRTATRLYSEVKTPEKAARPKPPPKAKPAKAFVQPSPPQRVSERTSKRARVENIPSPDKRRKLSIASASTSRRNSLATRPEVEAKPFFTLDGGEARPTRDVDYDQEYVAKISEVLGSASKAKVADTHKQQATRILYLLQQAKPASVDEALYLTASEAEEHLRPGKFTRQIIVTAEQQPLPLQTIDQFLNEFYEDEVKVWIQDSSARPSKNSPNVRQVKISAVKERILGGATKKPWNLLELATHHEDGLRPAFLNNEDCRLLTKLKIPGAADEARRRTYPQGFKEVEKWALLAQAGALTEPHQDSHGYSTYITINVGHVGFGWLSSPTDAERAQWRKKPLSYTGGTWRYVVLKPGQTVFFPAGTVHFVFRLPSAGNSLAFGGHILRCSNIAHWARTLLEERDATDVTNEDLTDSATGYLERVGRFVEQAVKKGEVERWGGGEEVDEFLRLKEEFLRRKVDVPGGYRLKSSGPVIFPYSTMHSPISIPVYGLAAVSQPSADIAYRPPAERNATFWVYIAVLTLPRRLDE</sequence>
<feature type="compositionally biased region" description="Polar residues" evidence="1">
    <location>
        <begin position="316"/>
        <end position="329"/>
    </location>
</feature>
<evidence type="ECO:0000313" key="3">
    <source>
        <dbReference type="EMBL" id="EGP85330.1"/>
    </source>
</evidence>
<keyword evidence="4" id="KW-1185">Reference proteome</keyword>
<organism evidence="3 4">
    <name type="scientific">Zymoseptoria tritici (strain CBS 115943 / IPO323)</name>
    <name type="common">Speckled leaf blotch fungus</name>
    <name type="synonym">Septoria tritici</name>
    <dbReference type="NCBI Taxonomy" id="336722"/>
    <lineage>
        <taxon>Eukaryota</taxon>
        <taxon>Fungi</taxon>
        <taxon>Dikarya</taxon>
        <taxon>Ascomycota</taxon>
        <taxon>Pezizomycotina</taxon>
        <taxon>Dothideomycetes</taxon>
        <taxon>Dothideomycetidae</taxon>
        <taxon>Mycosphaerellales</taxon>
        <taxon>Mycosphaerellaceae</taxon>
        <taxon>Zymoseptoria</taxon>
    </lineage>
</organism>
<feature type="region of interest" description="Disordered" evidence="1">
    <location>
        <begin position="190"/>
        <end position="240"/>
    </location>
</feature>
<accession>F9XHZ0</accession>
<name>F9XHZ0_ZYMTI</name>
<dbReference type="InterPro" id="IPR003347">
    <property type="entry name" value="JmjC_dom"/>
</dbReference>
<feature type="compositionally biased region" description="Basic and acidic residues" evidence="1">
    <location>
        <begin position="204"/>
        <end position="214"/>
    </location>
</feature>
<dbReference type="HOGENOM" id="CLU_327658_0_0_1"/>
<feature type="compositionally biased region" description="Basic and acidic residues" evidence="1">
    <location>
        <begin position="392"/>
        <end position="402"/>
    </location>
</feature>
<feature type="compositionally biased region" description="Polar residues" evidence="1">
    <location>
        <begin position="417"/>
        <end position="428"/>
    </location>
</feature>
<feature type="region of interest" description="Disordered" evidence="1">
    <location>
        <begin position="264"/>
        <end position="332"/>
    </location>
</feature>
<feature type="domain" description="JmjC" evidence="2">
    <location>
        <begin position="604"/>
        <end position="751"/>
    </location>
</feature>
<dbReference type="GeneID" id="13394262"/>
<dbReference type="Gene3D" id="2.60.120.650">
    <property type="entry name" value="Cupin"/>
    <property type="match status" value="1"/>
</dbReference>
<dbReference type="KEGG" id="ztr:MYCGRDRAFT_95214"/>
<feature type="region of interest" description="Disordered" evidence="1">
    <location>
        <begin position="348"/>
        <end position="431"/>
    </location>
</feature>
<dbReference type="PROSITE" id="PS51184">
    <property type="entry name" value="JMJC"/>
    <property type="match status" value="1"/>
</dbReference>
<dbReference type="STRING" id="336722.F9XHZ0"/>
<proteinExistence type="predicted"/>
<protein>
    <recommendedName>
        <fullName evidence="2">JmjC domain-containing protein</fullName>
    </recommendedName>
</protein>
<evidence type="ECO:0000256" key="1">
    <source>
        <dbReference type="SAM" id="MobiDB-lite"/>
    </source>
</evidence>
<dbReference type="Proteomes" id="UP000008062">
    <property type="component" value="Chromosome 8"/>
</dbReference>